<evidence type="ECO:0008006" key="4">
    <source>
        <dbReference type="Google" id="ProtNLM"/>
    </source>
</evidence>
<feature type="compositionally biased region" description="Low complexity" evidence="1">
    <location>
        <begin position="41"/>
        <end position="50"/>
    </location>
</feature>
<feature type="region of interest" description="Disordered" evidence="1">
    <location>
        <begin position="153"/>
        <end position="193"/>
    </location>
</feature>
<evidence type="ECO:0000313" key="3">
    <source>
        <dbReference type="Proteomes" id="UP000693981"/>
    </source>
</evidence>
<dbReference type="OrthoDB" id="115213at2759"/>
<evidence type="ECO:0000313" key="2">
    <source>
        <dbReference type="EMBL" id="KAG7394080.1"/>
    </source>
</evidence>
<dbReference type="InterPro" id="IPR002200">
    <property type="entry name" value="Elicitin"/>
</dbReference>
<name>A0A8T1WQH2_9STRA</name>
<organism evidence="2 3">
    <name type="scientific">Phytophthora boehmeriae</name>
    <dbReference type="NCBI Taxonomy" id="109152"/>
    <lineage>
        <taxon>Eukaryota</taxon>
        <taxon>Sar</taxon>
        <taxon>Stramenopiles</taxon>
        <taxon>Oomycota</taxon>
        <taxon>Peronosporomycetes</taxon>
        <taxon>Peronosporales</taxon>
        <taxon>Peronosporaceae</taxon>
        <taxon>Phytophthora</taxon>
    </lineage>
</organism>
<dbReference type="GO" id="GO:0005576">
    <property type="term" value="C:extracellular region"/>
    <property type="evidence" value="ECO:0007669"/>
    <property type="project" value="InterPro"/>
</dbReference>
<gene>
    <name evidence="2" type="ORF">PHYBOEH_005859</name>
</gene>
<feature type="region of interest" description="Disordered" evidence="1">
    <location>
        <begin position="27"/>
        <end position="61"/>
    </location>
</feature>
<comment type="caution">
    <text evidence="2">The sequence shown here is derived from an EMBL/GenBank/DDBJ whole genome shotgun (WGS) entry which is preliminary data.</text>
</comment>
<feature type="compositionally biased region" description="Polar residues" evidence="1">
    <location>
        <begin position="178"/>
        <end position="193"/>
    </location>
</feature>
<feature type="compositionally biased region" description="Polar residues" evidence="1">
    <location>
        <begin position="161"/>
        <end position="170"/>
    </location>
</feature>
<dbReference type="Proteomes" id="UP000693981">
    <property type="component" value="Unassembled WGS sequence"/>
</dbReference>
<accession>A0A8T1WQH2</accession>
<proteinExistence type="predicted"/>
<keyword evidence="3" id="KW-1185">Reference proteome</keyword>
<reference evidence="2" key="1">
    <citation type="submission" date="2021-02" db="EMBL/GenBank/DDBJ databases">
        <authorList>
            <person name="Palmer J.M."/>
        </authorList>
    </citation>
    <scope>NUCLEOTIDE SEQUENCE</scope>
    <source>
        <strain evidence="2">SCRP23</strain>
    </source>
</reference>
<sequence length="193" mass="19689">MVASLSDCTYDGVNNKIEVQNGLVSCTGGDTKDPGSPTTNAPSATGRPTTTAPPPTATVSNPDCVTNEINMTDQFTAAAKSDECAANSSVSATAIVISTLCDSSCASKLEELASSLPNCSYGYQSKNLTSDLLTQLDGCVGANDSYSINVTISPEEAATTVPDTNSTSKPTPAPTKVDPTTPSPTKGNSKTYC</sequence>
<dbReference type="AlphaFoldDB" id="A0A8T1WQH2"/>
<evidence type="ECO:0000256" key="1">
    <source>
        <dbReference type="SAM" id="MobiDB-lite"/>
    </source>
</evidence>
<protein>
    <recommendedName>
        <fullName evidence="4">Elicitin</fullName>
    </recommendedName>
</protein>
<dbReference type="SMART" id="SM01187">
    <property type="entry name" value="Elicitin"/>
    <property type="match status" value="1"/>
</dbReference>
<dbReference type="EMBL" id="JAGDFL010000302">
    <property type="protein sequence ID" value="KAG7394080.1"/>
    <property type="molecule type" value="Genomic_DNA"/>
</dbReference>